<reference evidence="1" key="2">
    <citation type="journal article" date="2015" name="Data Brief">
        <title>Shoot transcriptome of the giant reed, Arundo donax.</title>
        <authorList>
            <person name="Barrero R.A."/>
            <person name="Guerrero F.D."/>
            <person name="Moolhuijzen P."/>
            <person name="Goolsby J.A."/>
            <person name="Tidwell J."/>
            <person name="Bellgard S.E."/>
            <person name="Bellgard M.I."/>
        </authorList>
    </citation>
    <scope>NUCLEOTIDE SEQUENCE</scope>
    <source>
        <tissue evidence="1">Shoot tissue taken approximately 20 cm above the soil surface</tissue>
    </source>
</reference>
<sequence>MNCLKILS</sequence>
<organism evidence="1">
    <name type="scientific">Arundo donax</name>
    <name type="common">Giant reed</name>
    <name type="synonym">Donax arundinaceus</name>
    <dbReference type="NCBI Taxonomy" id="35708"/>
    <lineage>
        <taxon>Eukaryota</taxon>
        <taxon>Viridiplantae</taxon>
        <taxon>Streptophyta</taxon>
        <taxon>Embryophyta</taxon>
        <taxon>Tracheophyta</taxon>
        <taxon>Spermatophyta</taxon>
        <taxon>Magnoliopsida</taxon>
        <taxon>Liliopsida</taxon>
        <taxon>Poales</taxon>
        <taxon>Poaceae</taxon>
        <taxon>PACMAD clade</taxon>
        <taxon>Arundinoideae</taxon>
        <taxon>Arundineae</taxon>
        <taxon>Arundo</taxon>
    </lineage>
</organism>
<accession>A0A0A9FZR0</accession>
<reference evidence="1" key="1">
    <citation type="submission" date="2014-09" db="EMBL/GenBank/DDBJ databases">
        <authorList>
            <person name="Magalhaes I.L.F."/>
            <person name="Oliveira U."/>
            <person name="Santos F.R."/>
            <person name="Vidigal T.H.D.A."/>
            <person name="Brescovit A.D."/>
            <person name="Santos A.J."/>
        </authorList>
    </citation>
    <scope>NUCLEOTIDE SEQUENCE</scope>
    <source>
        <tissue evidence="1">Shoot tissue taken approximately 20 cm above the soil surface</tissue>
    </source>
</reference>
<dbReference type="EMBL" id="GBRH01181212">
    <property type="protein sequence ID" value="JAE16684.1"/>
    <property type="molecule type" value="Transcribed_RNA"/>
</dbReference>
<protein>
    <submittedName>
        <fullName evidence="1">Uncharacterized protein</fullName>
    </submittedName>
</protein>
<name>A0A0A9FZR0_ARUDO</name>
<evidence type="ECO:0000313" key="1">
    <source>
        <dbReference type="EMBL" id="JAE16684.1"/>
    </source>
</evidence>
<proteinExistence type="predicted"/>